<keyword evidence="2" id="KW-1185">Reference proteome</keyword>
<dbReference type="OrthoDB" id="1001307at2759"/>
<comment type="caution">
    <text evidence="1">The sequence shown here is derived from an EMBL/GenBank/DDBJ whole genome shotgun (WGS) entry which is preliminary data.</text>
</comment>
<dbReference type="EMBL" id="JABFAB010000010">
    <property type="protein sequence ID" value="MBA0662658.1"/>
    <property type="molecule type" value="Genomic_DNA"/>
</dbReference>
<organism evidence="1 2">
    <name type="scientific">Gossypium klotzschianum</name>
    <dbReference type="NCBI Taxonomy" id="34286"/>
    <lineage>
        <taxon>Eukaryota</taxon>
        <taxon>Viridiplantae</taxon>
        <taxon>Streptophyta</taxon>
        <taxon>Embryophyta</taxon>
        <taxon>Tracheophyta</taxon>
        <taxon>Spermatophyta</taxon>
        <taxon>Magnoliopsida</taxon>
        <taxon>eudicotyledons</taxon>
        <taxon>Gunneridae</taxon>
        <taxon>Pentapetalae</taxon>
        <taxon>rosids</taxon>
        <taxon>malvids</taxon>
        <taxon>Malvales</taxon>
        <taxon>Malvaceae</taxon>
        <taxon>Malvoideae</taxon>
        <taxon>Gossypium</taxon>
    </lineage>
</organism>
<gene>
    <name evidence="1" type="ORF">Goklo_006740</name>
</gene>
<accession>A0A7J8VIR7</accession>
<evidence type="ECO:0000313" key="1">
    <source>
        <dbReference type="EMBL" id="MBA0662658.1"/>
    </source>
</evidence>
<dbReference type="Proteomes" id="UP000593573">
    <property type="component" value="Unassembled WGS sequence"/>
</dbReference>
<evidence type="ECO:0000313" key="2">
    <source>
        <dbReference type="Proteomes" id="UP000593573"/>
    </source>
</evidence>
<dbReference type="AlphaFoldDB" id="A0A7J8VIR7"/>
<name>A0A7J8VIR7_9ROSI</name>
<reference evidence="1 2" key="1">
    <citation type="journal article" date="2019" name="Genome Biol. Evol.">
        <title>Insights into the evolution of the New World diploid cottons (Gossypium, subgenus Houzingenia) based on genome sequencing.</title>
        <authorList>
            <person name="Grover C.E."/>
            <person name="Arick M.A. 2nd"/>
            <person name="Thrash A."/>
            <person name="Conover J.L."/>
            <person name="Sanders W.S."/>
            <person name="Peterson D.G."/>
            <person name="Frelichowski J.E."/>
            <person name="Scheffler J.A."/>
            <person name="Scheffler B.E."/>
            <person name="Wendel J.F."/>
        </authorList>
    </citation>
    <scope>NUCLEOTIDE SEQUENCE [LARGE SCALE GENOMIC DNA]</scope>
    <source>
        <strain evidence="1">57</strain>
        <tissue evidence="1">Leaf</tissue>
    </source>
</reference>
<sequence>MGSVVVGNWSDICEELLGKVPLKFFGGRIELKWLEDNFKDLDENLNPLEREQYTQVYIMRLTGGVLMPDKA</sequence>
<proteinExistence type="predicted"/>
<protein>
    <submittedName>
        <fullName evidence="1">Uncharacterized protein</fullName>
    </submittedName>
</protein>